<keyword evidence="5 7" id="KW-1133">Transmembrane helix</keyword>
<evidence type="ECO:0000313" key="8">
    <source>
        <dbReference type="EMBL" id="ARJ43451.1"/>
    </source>
</evidence>
<dbReference type="InterPro" id="IPR009328">
    <property type="entry name" value="DUF986"/>
</dbReference>
<comment type="caution">
    <text evidence="7">Lacks conserved residue(s) required for the propagation of feature annotation.</text>
</comment>
<gene>
    <name evidence="8" type="ORF">B1H58_16350</name>
</gene>
<dbReference type="RefSeq" id="WP_085071508.1">
    <property type="nucleotide sequence ID" value="NZ_CP019706.1"/>
</dbReference>
<dbReference type="KEGG" id="palh:B1H58_16350"/>
<evidence type="ECO:0000256" key="6">
    <source>
        <dbReference type="ARBA" id="ARBA00023136"/>
    </source>
</evidence>
<comment type="subcellular location">
    <subcellularLocation>
        <location evidence="1 7">Cell membrane</location>
        <topology evidence="1 7">Multi-pass membrane protein</topology>
    </subcellularLocation>
</comment>
<sequence length="152" mass="17646">MSLTDIVLVLFIALLLLYAIYDQWIMPRRHGPTLLQVPLQRRSKVDNIIFIGLIMILIYNNVTQQGPVITTTLLLALIVVSVYLSWIRTPQLLLKKQGLFFTNAWVNYDRIKGMNLSEDGILVIQLEQRNLLIRVSKLDDLEKIYHVMVENQ</sequence>
<keyword evidence="9" id="KW-1185">Reference proteome</keyword>
<keyword evidence="4 7" id="KW-0812">Transmembrane</keyword>
<reference evidence="8 9" key="1">
    <citation type="submission" date="2017-02" db="EMBL/GenBank/DDBJ databases">
        <title>Complete genome sequence of the drought resistance-promoting endophyte Pantoea alhagi LTYR-11Z.</title>
        <authorList>
            <person name="Zhang L."/>
        </authorList>
    </citation>
    <scope>NUCLEOTIDE SEQUENCE [LARGE SCALE GENOMIC DNA]</scope>
    <source>
        <strain evidence="8 9">LTYR-11Z</strain>
    </source>
</reference>
<keyword evidence="3 7" id="KW-1003">Cell membrane</keyword>
<organism evidence="8 9">
    <name type="scientific">Pantoea alhagi</name>
    <dbReference type="NCBI Taxonomy" id="1891675"/>
    <lineage>
        <taxon>Bacteria</taxon>
        <taxon>Pseudomonadati</taxon>
        <taxon>Pseudomonadota</taxon>
        <taxon>Gammaproteobacteria</taxon>
        <taxon>Enterobacterales</taxon>
        <taxon>Erwiniaceae</taxon>
        <taxon>Pantoea</taxon>
    </lineage>
</organism>
<evidence type="ECO:0000256" key="7">
    <source>
        <dbReference type="HAMAP-Rule" id="MF_01071"/>
    </source>
</evidence>
<evidence type="ECO:0000256" key="2">
    <source>
        <dbReference type="ARBA" id="ARBA00009962"/>
    </source>
</evidence>
<dbReference type="HAMAP" id="MF_01071">
    <property type="entry name" value="UPF0266"/>
    <property type="match status" value="1"/>
</dbReference>
<proteinExistence type="inferred from homology"/>
<evidence type="ECO:0000256" key="1">
    <source>
        <dbReference type="ARBA" id="ARBA00004651"/>
    </source>
</evidence>
<evidence type="ECO:0000256" key="3">
    <source>
        <dbReference type="ARBA" id="ARBA00022475"/>
    </source>
</evidence>
<dbReference type="EMBL" id="CP019706">
    <property type="protein sequence ID" value="ARJ43451.1"/>
    <property type="molecule type" value="Genomic_DNA"/>
</dbReference>
<feature type="transmembrane region" description="Helical" evidence="7">
    <location>
        <begin position="68"/>
        <end position="87"/>
    </location>
</feature>
<keyword evidence="6 7" id="KW-0472">Membrane</keyword>
<dbReference type="STRING" id="1891675.B1H58_16350"/>
<dbReference type="Pfam" id="PF06173">
    <property type="entry name" value="DUF986"/>
    <property type="match status" value="1"/>
</dbReference>
<dbReference type="AlphaFoldDB" id="A0A1W6B8Q0"/>
<dbReference type="NCBIfam" id="NF002791">
    <property type="entry name" value="PRK02913.1"/>
    <property type="match status" value="1"/>
</dbReference>
<feature type="transmembrane region" description="Helical" evidence="7">
    <location>
        <begin position="6"/>
        <end position="24"/>
    </location>
</feature>
<dbReference type="GO" id="GO:0005886">
    <property type="term" value="C:plasma membrane"/>
    <property type="evidence" value="ECO:0007669"/>
    <property type="project" value="UniProtKB-SubCell"/>
</dbReference>
<name>A0A1W6B8Q0_9GAMM</name>
<dbReference type="OrthoDB" id="2360740at2"/>
<dbReference type="PIRSF" id="PIRSF020687">
    <property type="entry name" value="UCP020687"/>
    <property type="match status" value="1"/>
</dbReference>
<dbReference type="Proteomes" id="UP000192900">
    <property type="component" value="Chromosome"/>
</dbReference>
<evidence type="ECO:0000256" key="4">
    <source>
        <dbReference type="ARBA" id="ARBA00022692"/>
    </source>
</evidence>
<accession>A0A1W6B8Q0</accession>
<comment type="similarity">
    <text evidence="2 7">Belongs to the UPF0266 family.</text>
</comment>
<evidence type="ECO:0000313" key="9">
    <source>
        <dbReference type="Proteomes" id="UP000192900"/>
    </source>
</evidence>
<evidence type="ECO:0000256" key="5">
    <source>
        <dbReference type="ARBA" id="ARBA00022989"/>
    </source>
</evidence>
<protein>
    <recommendedName>
        <fullName evidence="7">UPF0266 membrane protein B1H58_16350</fullName>
    </recommendedName>
</protein>